<protein>
    <submittedName>
        <fullName evidence="2">Uncharacterized protein</fullName>
    </submittedName>
</protein>
<dbReference type="InterPro" id="IPR027417">
    <property type="entry name" value="P-loop_NTPase"/>
</dbReference>
<dbReference type="PANTHER" id="PTHR47978">
    <property type="match status" value="1"/>
</dbReference>
<sequence length="107" mass="12164">MTTTHYRNVQGVILVFDITKQVTFDSIITGWLKEAKSYSNQESLIILIGNKSDLAAQREVKREVCQQWADECMMEYHETSAKSGDNVDVAIDSLVKELYRKAAADFN</sequence>
<accession>A0A6B2LL94</accession>
<dbReference type="SUPFAM" id="SSF52540">
    <property type="entry name" value="P-loop containing nucleoside triphosphate hydrolases"/>
    <property type="match status" value="1"/>
</dbReference>
<evidence type="ECO:0000313" key="2">
    <source>
        <dbReference type="EMBL" id="NDV37833.1"/>
    </source>
</evidence>
<dbReference type="PRINTS" id="PR00449">
    <property type="entry name" value="RASTRNSFRMNG"/>
</dbReference>
<dbReference type="SMART" id="SM00174">
    <property type="entry name" value="RHO"/>
    <property type="match status" value="1"/>
</dbReference>
<keyword evidence="1" id="KW-0547">Nucleotide-binding</keyword>
<dbReference type="GO" id="GO:0005525">
    <property type="term" value="F:GTP binding"/>
    <property type="evidence" value="ECO:0007669"/>
    <property type="project" value="InterPro"/>
</dbReference>
<dbReference type="PROSITE" id="PS51421">
    <property type="entry name" value="RAS"/>
    <property type="match status" value="1"/>
</dbReference>
<dbReference type="SMART" id="SM00175">
    <property type="entry name" value="RAB"/>
    <property type="match status" value="1"/>
</dbReference>
<name>A0A6B2LL94_9EUKA</name>
<dbReference type="Pfam" id="PF00071">
    <property type="entry name" value="Ras"/>
    <property type="match status" value="1"/>
</dbReference>
<dbReference type="CDD" id="cd00154">
    <property type="entry name" value="Rab"/>
    <property type="match status" value="1"/>
</dbReference>
<dbReference type="EMBL" id="GIBP01008864">
    <property type="protein sequence ID" value="NDV37833.1"/>
    <property type="molecule type" value="Transcribed_RNA"/>
</dbReference>
<reference evidence="2" key="1">
    <citation type="journal article" date="2020" name="J. Eukaryot. Microbiol.">
        <title>De novo Sequencing, Assembly and Annotation of the Transcriptome for the Free-Living Testate Amoeba Arcella intermedia.</title>
        <authorList>
            <person name="Ribeiro G.M."/>
            <person name="Porfirio-Sousa A.L."/>
            <person name="Maurer-Alcala X.X."/>
            <person name="Katz L.A."/>
            <person name="Lahr D.J.G."/>
        </authorList>
    </citation>
    <scope>NUCLEOTIDE SEQUENCE</scope>
</reference>
<dbReference type="InterPro" id="IPR001806">
    <property type="entry name" value="Small_GTPase"/>
</dbReference>
<evidence type="ECO:0000256" key="1">
    <source>
        <dbReference type="ARBA" id="ARBA00022741"/>
    </source>
</evidence>
<proteinExistence type="predicted"/>
<dbReference type="Gene3D" id="3.40.50.300">
    <property type="entry name" value="P-loop containing nucleotide triphosphate hydrolases"/>
    <property type="match status" value="1"/>
</dbReference>
<dbReference type="SMART" id="SM00173">
    <property type="entry name" value="RAS"/>
    <property type="match status" value="1"/>
</dbReference>
<dbReference type="GO" id="GO:0003924">
    <property type="term" value="F:GTPase activity"/>
    <property type="evidence" value="ECO:0007669"/>
    <property type="project" value="InterPro"/>
</dbReference>
<organism evidence="2">
    <name type="scientific">Arcella intermedia</name>
    <dbReference type="NCBI Taxonomy" id="1963864"/>
    <lineage>
        <taxon>Eukaryota</taxon>
        <taxon>Amoebozoa</taxon>
        <taxon>Tubulinea</taxon>
        <taxon>Elardia</taxon>
        <taxon>Arcellinida</taxon>
        <taxon>Sphaerothecina</taxon>
        <taxon>Arcellidae</taxon>
        <taxon>Arcella</taxon>
    </lineage>
</organism>
<dbReference type="PROSITE" id="PS51419">
    <property type="entry name" value="RAB"/>
    <property type="match status" value="1"/>
</dbReference>
<dbReference type="AlphaFoldDB" id="A0A6B2LL94"/>